<dbReference type="Proteomes" id="UP000198658">
    <property type="component" value="Unassembled WGS sequence"/>
</dbReference>
<dbReference type="EMBL" id="FNQO01000001">
    <property type="protein sequence ID" value="SDZ89115.1"/>
    <property type="molecule type" value="Genomic_DNA"/>
</dbReference>
<keyword evidence="2" id="KW-1185">Reference proteome</keyword>
<organism evidence="1 2">
    <name type="scientific">Microbulbifer marinus</name>
    <dbReference type="NCBI Taxonomy" id="658218"/>
    <lineage>
        <taxon>Bacteria</taxon>
        <taxon>Pseudomonadati</taxon>
        <taxon>Pseudomonadota</taxon>
        <taxon>Gammaproteobacteria</taxon>
        <taxon>Cellvibrionales</taxon>
        <taxon>Microbulbiferaceae</taxon>
        <taxon>Microbulbifer</taxon>
    </lineage>
</organism>
<sequence>MQNSRYRWLSRLADNQVGVTANRHRVRGSRLHPSCTLYRLSVLLFPQPNIIRRHAAVSGICCQCQFIRCRNLLIFKRFCPWLNFLHKKVTAVPWALAAIACALFTEISTDSVDGGRPRIAPCPIGPRFFALGQCGAGIKEKTRRMPGLFFSESVSLINGSASPHAGSVRARSECHWARPVAAHRSR</sequence>
<reference evidence="2" key="1">
    <citation type="submission" date="2016-10" db="EMBL/GenBank/DDBJ databases">
        <authorList>
            <person name="Varghese N."/>
            <person name="Submissions S."/>
        </authorList>
    </citation>
    <scope>NUCLEOTIDE SEQUENCE [LARGE SCALE GENOMIC DNA]</scope>
    <source>
        <strain evidence="2">CGMCC 1.10657</strain>
    </source>
</reference>
<dbReference type="AlphaFoldDB" id="A0A1H3WPP0"/>
<evidence type="ECO:0000313" key="2">
    <source>
        <dbReference type="Proteomes" id="UP000198658"/>
    </source>
</evidence>
<gene>
    <name evidence="1" type="ORF">SAMN05216562_1035</name>
</gene>
<accession>A0A1H3WPP0</accession>
<evidence type="ECO:0000313" key="1">
    <source>
        <dbReference type="EMBL" id="SDZ89115.1"/>
    </source>
</evidence>
<proteinExistence type="predicted"/>
<protein>
    <submittedName>
        <fullName evidence="1">Uncharacterized protein</fullName>
    </submittedName>
</protein>
<name>A0A1H3WPP0_9GAMM</name>